<evidence type="ECO:0000256" key="3">
    <source>
        <dbReference type="ARBA" id="ARBA00022490"/>
    </source>
</evidence>
<name>A0A8C0W2D7_CASCN</name>
<evidence type="ECO:0000256" key="5">
    <source>
        <dbReference type="ARBA" id="ARBA00022704"/>
    </source>
</evidence>
<dbReference type="PRINTS" id="PR00295">
    <property type="entry name" value="STEFINA"/>
</dbReference>
<dbReference type="PANTHER" id="PTHR11414">
    <property type="entry name" value="CYSTATIN FAMILY MEMBER"/>
    <property type="match status" value="1"/>
</dbReference>
<evidence type="ECO:0000256" key="2">
    <source>
        <dbReference type="ARBA" id="ARBA00009403"/>
    </source>
</evidence>
<dbReference type="Ensembl" id="ENSCCNT00000005276.1">
    <property type="protein sequence ID" value="ENSCCNP00000004025.1"/>
    <property type="gene ID" value="ENSCCNG00000004116.1"/>
</dbReference>
<comment type="similarity">
    <text evidence="2">Belongs to the cystatin family.</text>
</comment>
<dbReference type="InterPro" id="IPR046350">
    <property type="entry name" value="Cystatin_sf"/>
</dbReference>
<evidence type="ECO:0000313" key="8">
    <source>
        <dbReference type="Ensembl" id="ENSCCNP00000004025.1"/>
    </source>
</evidence>
<keyword evidence="3" id="KW-0963">Cytoplasm</keyword>
<dbReference type="SMART" id="SM00043">
    <property type="entry name" value="CY"/>
    <property type="match status" value="1"/>
</dbReference>
<organism evidence="8">
    <name type="scientific">Castor canadensis</name>
    <name type="common">American beaver</name>
    <dbReference type="NCBI Taxonomy" id="51338"/>
    <lineage>
        <taxon>Eukaryota</taxon>
        <taxon>Metazoa</taxon>
        <taxon>Chordata</taxon>
        <taxon>Craniata</taxon>
        <taxon>Vertebrata</taxon>
        <taxon>Euteleostomi</taxon>
        <taxon>Mammalia</taxon>
        <taxon>Eutheria</taxon>
        <taxon>Euarchontoglires</taxon>
        <taxon>Glires</taxon>
        <taxon>Rodentia</taxon>
        <taxon>Castorimorpha</taxon>
        <taxon>Castoridae</taxon>
        <taxon>Castor</taxon>
    </lineage>
</organism>
<dbReference type="GO" id="GO:0004869">
    <property type="term" value="F:cysteine-type endopeptidase inhibitor activity"/>
    <property type="evidence" value="ECO:0007669"/>
    <property type="project" value="UniProtKB-KW"/>
</dbReference>
<reference evidence="8" key="1">
    <citation type="submission" date="2023-09" db="UniProtKB">
        <authorList>
            <consortium name="Ensembl"/>
        </authorList>
    </citation>
    <scope>IDENTIFICATION</scope>
</reference>
<dbReference type="Pfam" id="PF00031">
    <property type="entry name" value="Cystatin"/>
    <property type="match status" value="1"/>
</dbReference>
<comment type="subcellular location">
    <subcellularLocation>
        <location evidence="1">Cytoplasm</location>
    </subcellularLocation>
</comment>
<evidence type="ECO:0000256" key="1">
    <source>
        <dbReference type="ARBA" id="ARBA00004496"/>
    </source>
</evidence>
<dbReference type="FunFam" id="3.10.450.10:FF:000001">
    <property type="entry name" value="Cystatin-A"/>
    <property type="match status" value="1"/>
</dbReference>
<evidence type="ECO:0000256" key="6">
    <source>
        <dbReference type="ARBA" id="ARBA00056152"/>
    </source>
</evidence>
<dbReference type="SUPFAM" id="SSF54403">
    <property type="entry name" value="Cystatin/monellin"/>
    <property type="match status" value="1"/>
</dbReference>
<protein>
    <recommendedName>
        <fullName evidence="7">Cystatin domain-containing protein</fullName>
    </recommendedName>
</protein>
<feature type="domain" description="Cystatin" evidence="7">
    <location>
        <begin position="10"/>
        <end position="93"/>
    </location>
</feature>
<dbReference type="PANTHER" id="PTHR11414:SF20">
    <property type="entry name" value="CYSTATIN-A"/>
    <property type="match status" value="1"/>
</dbReference>
<dbReference type="InterPro" id="IPR000010">
    <property type="entry name" value="Cystatin_dom"/>
</dbReference>
<dbReference type="CDD" id="cd00042">
    <property type="entry name" value="CY"/>
    <property type="match status" value="1"/>
</dbReference>
<gene>
    <name evidence="8" type="primary">LOC109677455</name>
</gene>
<accession>A0A8C0W2D7</accession>
<keyword evidence="5" id="KW-0789">Thiol protease inhibitor</keyword>
<comment type="function">
    <text evidence="6">This is an intracellular thiol proteinase inhibitor.</text>
</comment>
<evidence type="ECO:0000259" key="7">
    <source>
        <dbReference type="SMART" id="SM00043"/>
    </source>
</evidence>
<dbReference type="GO" id="GO:0005829">
    <property type="term" value="C:cytosol"/>
    <property type="evidence" value="ECO:0007669"/>
    <property type="project" value="TreeGrafter"/>
</dbReference>
<proteinExistence type="inferred from homology"/>
<dbReference type="AlphaFoldDB" id="A0A8C0W2D7"/>
<dbReference type="InterPro" id="IPR001713">
    <property type="entry name" value="Prot_inh_stefin"/>
</dbReference>
<dbReference type="Gene3D" id="3.10.450.10">
    <property type="match status" value="1"/>
</dbReference>
<evidence type="ECO:0000256" key="4">
    <source>
        <dbReference type="ARBA" id="ARBA00022690"/>
    </source>
</evidence>
<keyword evidence="4" id="KW-0646">Protease inhibitor</keyword>
<sequence>QKDYNIESRMVPGGLSEARPATPEIQEIADRPQLEEKTNETYQEFKAVQYKSQVVAGANYFIKVIGNGPYIHVRVFRGLRGQNDLELTAYETDKCEHDELSA</sequence>